<dbReference type="Pfam" id="PF07963">
    <property type="entry name" value="N_methyl"/>
    <property type="match status" value="1"/>
</dbReference>
<dbReference type="InterPro" id="IPR045584">
    <property type="entry name" value="Pilin-like"/>
</dbReference>
<evidence type="ECO:0000313" key="2">
    <source>
        <dbReference type="Proteomes" id="UP000193334"/>
    </source>
</evidence>
<proteinExistence type="predicted"/>
<sequence>MKNKNGFTLIELLVVISIIALLMSILMPALGRARAQARVTVCASRQKQNVYGATMAAKDNNEKLPRGGFNFGGHNFDDAISFRAEEYINLTSYVTDLGVSIDPSREVDPEILAQAAKQVLTSSARLNFVCPEMENDVIDLEERGMRSIIRGQKTAKKPFIHKYGGAGWTARIGYSYVAGFDTLEWEEWPDEGEKWRSPMKTTDKGSLTVIADRYRYVPDFGYFVFVHGDSGSGQEFVGKGLTPEKAAEKGGGGNCVTNVGRLDGSVTKDKVTNLPGRHVTQKDNKMWSHTSADFCYF</sequence>
<evidence type="ECO:0000313" key="1">
    <source>
        <dbReference type="EMBL" id="ARN55772.1"/>
    </source>
</evidence>
<dbReference type="RefSeq" id="WP_085754501.1">
    <property type="nucleotide sequence ID" value="NZ_CP021023.1"/>
</dbReference>
<dbReference type="AlphaFoldDB" id="A0A1W6LJ37"/>
<dbReference type="Proteomes" id="UP000193334">
    <property type="component" value="Chromosome"/>
</dbReference>
<dbReference type="PANTHER" id="PTHR30093:SF2">
    <property type="entry name" value="TYPE II SECRETION SYSTEM PROTEIN H"/>
    <property type="match status" value="1"/>
</dbReference>
<protein>
    <submittedName>
        <fullName evidence="1">Putative major pilin subunit</fullName>
    </submittedName>
</protein>
<gene>
    <name evidence="1" type="ORF">STSP1_00137</name>
</gene>
<dbReference type="InterPro" id="IPR012902">
    <property type="entry name" value="N_methyl_site"/>
</dbReference>
<accession>A0A1W6LJ37</accession>
<dbReference type="SUPFAM" id="SSF54523">
    <property type="entry name" value="Pili subunits"/>
    <property type="match status" value="1"/>
</dbReference>
<dbReference type="PANTHER" id="PTHR30093">
    <property type="entry name" value="GENERAL SECRETION PATHWAY PROTEIN G"/>
    <property type="match status" value="1"/>
</dbReference>
<keyword evidence="2" id="KW-1185">Reference proteome</keyword>
<name>A0A1W6LJ37_9BACT</name>
<dbReference type="STRING" id="1941349.STSP1_00137"/>
<reference evidence="2" key="1">
    <citation type="submission" date="2017-04" db="EMBL/GenBank/DDBJ databases">
        <title>Comparative genomics and description of representatives of a novel lineage of planctomycetes thriving in anoxic sediments.</title>
        <authorList>
            <person name="Spring S."/>
            <person name="Bunk B."/>
            <person name="Sproer C."/>
        </authorList>
    </citation>
    <scope>NUCLEOTIDE SEQUENCE [LARGE SCALE GENOMIC DNA]</scope>
    <source>
        <strain evidence="2">ST-PulAB-D4</strain>
    </source>
</reference>
<dbReference type="KEGG" id="pbp:STSP1_00137"/>
<dbReference type="NCBIfam" id="TIGR02532">
    <property type="entry name" value="IV_pilin_GFxxxE"/>
    <property type="match status" value="1"/>
</dbReference>
<dbReference type="Gene3D" id="3.30.700.10">
    <property type="entry name" value="Glycoprotein, Type 4 Pilin"/>
    <property type="match status" value="1"/>
</dbReference>
<dbReference type="EMBL" id="CP021023">
    <property type="protein sequence ID" value="ARN55772.1"/>
    <property type="molecule type" value="Genomic_DNA"/>
</dbReference>
<organism evidence="1 2">
    <name type="scientific">Sedimentisphaera salicampi</name>
    <dbReference type="NCBI Taxonomy" id="1941349"/>
    <lineage>
        <taxon>Bacteria</taxon>
        <taxon>Pseudomonadati</taxon>
        <taxon>Planctomycetota</taxon>
        <taxon>Phycisphaerae</taxon>
        <taxon>Sedimentisphaerales</taxon>
        <taxon>Sedimentisphaeraceae</taxon>
        <taxon>Sedimentisphaera</taxon>
    </lineage>
</organism>